<evidence type="ECO:0000313" key="3">
    <source>
        <dbReference type="Proteomes" id="UP001152484"/>
    </source>
</evidence>
<reference evidence="2" key="1">
    <citation type="submission" date="2022-07" db="EMBL/GenBank/DDBJ databases">
        <authorList>
            <person name="Macas J."/>
            <person name="Novak P."/>
            <person name="Neumann P."/>
        </authorList>
    </citation>
    <scope>NUCLEOTIDE SEQUENCE</scope>
</reference>
<evidence type="ECO:0000313" key="2">
    <source>
        <dbReference type="EMBL" id="CAH9055219.1"/>
    </source>
</evidence>
<dbReference type="PANTHER" id="PTHR48258:SF8">
    <property type="entry name" value="DUF4216 DOMAIN-CONTAINING PROTEIN"/>
    <property type="match status" value="1"/>
</dbReference>
<evidence type="ECO:0000259" key="1">
    <source>
        <dbReference type="Pfam" id="PF13960"/>
    </source>
</evidence>
<proteinExistence type="predicted"/>
<dbReference type="Pfam" id="PF13960">
    <property type="entry name" value="DUF4218"/>
    <property type="match status" value="1"/>
</dbReference>
<gene>
    <name evidence="2" type="ORF">CEURO_LOCUS783</name>
</gene>
<dbReference type="InterPro" id="IPR025452">
    <property type="entry name" value="DUF4218"/>
</dbReference>
<sequence length="204" mass="23372">MQQILPLAIRNMSLSSNVTHAITGVCLFFNAICDKVLDMDSLDKLEAEYRVTLCSLEQYFVPSFFDIMLHLTVHLVAQIRLCGPPYLCWMYPFERSMKLLKGHVRNHYHPEGCIAELYAAEEALEFCAEYLSNHRAIGLPIHCDDDVPIERPLGKGDTHIVDLSRLEQAHRTVLFNTPEVQPYITNHMLHLQALDIGCCDTEHY</sequence>
<dbReference type="PANTHER" id="PTHR48258">
    <property type="entry name" value="DUF4218 DOMAIN-CONTAINING PROTEIN-RELATED"/>
    <property type="match status" value="1"/>
</dbReference>
<dbReference type="EMBL" id="CAMAPE010000002">
    <property type="protein sequence ID" value="CAH9055219.1"/>
    <property type="molecule type" value="Genomic_DNA"/>
</dbReference>
<keyword evidence="3" id="KW-1185">Reference proteome</keyword>
<name>A0A9P0YH97_CUSEU</name>
<feature type="domain" description="DUF4218" evidence="1">
    <location>
        <begin position="32"/>
        <end position="134"/>
    </location>
</feature>
<protein>
    <recommendedName>
        <fullName evidence="1">DUF4218 domain-containing protein</fullName>
    </recommendedName>
</protein>
<dbReference type="AlphaFoldDB" id="A0A9P0YH97"/>
<feature type="non-terminal residue" evidence="2">
    <location>
        <position position="1"/>
    </location>
</feature>
<organism evidence="2 3">
    <name type="scientific">Cuscuta europaea</name>
    <name type="common">European dodder</name>
    <dbReference type="NCBI Taxonomy" id="41803"/>
    <lineage>
        <taxon>Eukaryota</taxon>
        <taxon>Viridiplantae</taxon>
        <taxon>Streptophyta</taxon>
        <taxon>Embryophyta</taxon>
        <taxon>Tracheophyta</taxon>
        <taxon>Spermatophyta</taxon>
        <taxon>Magnoliopsida</taxon>
        <taxon>eudicotyledons</taxon>
        <taxon>Gunneridae</taxon>
        <taxon>Pentapetalae</taxon>
        <taxon>asterids</taxon>
        <taxon>lamiids</taxon>
        <taxon>Solanales</taxon>
        <taxon>Convolvulaceae</taxon>
        <taxon>Cuscuteae</taxon>
        <taxon>Cuscuta</taxon>
        <taxon>Cuscuta subgen. Cuscuta</taxon>
    </lineage>
</organism>
<comment type="caution">
    <text evidence="2">The sequence shown here is derived from an EMBL/GenBank/DDBJ whole genome shotgun (WGS) entry which is preliminary data.</text>
</comment>
<dbReference type="OrthoDB" id="1191454at2759"/>
<dbReference type="Proteomes" id="UP001152484">
    <property type="component" value="Unassembled WGS sequence"/>
</dbReference>
<accession>A0A9P0YH97</accession>